<name>A0A6A6SCB5_9PLEO</name>
<protein>
    <submittedName>
        <fullName evidence="2">Uncharacterized protein</fullName>
    </submittedName>
</protein>
<dbReference type="Proteomes" id="UP000799753">
    <property type="component" value="Unassembled WGS sequence"/>
</dbReference>
<feature type="region of interest" description="Disordered" evidence="1">
    <location>
        <begin position="69"/>
        <end position="117"/>
    </location>
</feature>
<accession>A0A6A6SCB5</accession>
<keyword evidence="3" id="KW-1185">Reference proteome</keyword>
<evidence type="ECO:0000256" key="1">
    <source>
        <dbReference type="SAM" id="MobiDB-lite"/>
    </source>
</evidence>
<dbReference type="AlphaFoldDB" id="A0A6A6SCB5"/>
<sequence>MVTLRSAVTAHANGIHSLLDGLDGLTKDELVDRFVAMRDEWVHQESIGTPEEHRLDRFRGDRIVDIEAIEDDEDQASMDIDDAIGSDDELDSDDETDSDNEMVVEEEPGNEEEVDNNEELAIDEEVDSHEEPDLDDEVDNDEELDLAEEVNNGEEMVGRLPTQSLDVPGGINWNRSFEEVENYLLGRDYHPQRYAEPQGYVQQPMPIPSVSVPDHLEEDGNVDSGFLQQVQDENDEPTWVPSASLPKQQTFEELFDDIMNIEQDKETEPEHDEYSAFVASMADSEPKAPIEEQLNTESGIVRMVRSYLTAVVERANSQVIQLDAIQGLTSTDEHLLNGVQNTLTRSYYFAALVHTVTNLARSLADQQMDEDRRSQLLADYTNARYTLAMCIDSSVDWDGLFAFSIVLDIVNDLFPM</sequence>
<proteinExistence type="predicted"/>
<gene>
    <name evidence="2" type="ORF">P280DRAFT_513125</name>
</gene>
<dbReference type="EMBL" id="MU006777">
    <property type="protein sequence ID" value="KAF2645210.1"/>
    <property type="molecule type" value="Genomic_DNA"/>
</dbReference>
<evidence type="ECO:0000313" key="3">
    <source>
        <dbReference type="Proteomes" id="UP000799753"/>
    </source>
</evidence>
<reference evidence="2" key="1">
    <citation type="journal article" date="2020" name="Stud. Mycol.">
        <title>101 Dothideomycetes genomes: a test case for predicting lifestyles and emergence of pathogens.</title>
        <authorList>
            <person name="Haridas S."/>
            <person name="Albert R."/>
            <person name="Binder M."/>
            <person name="Bloem J."/>
            <person name="Labutti K."/>
            <person name="Salamov A."/>
            <person name="Andreopoulos B."/>
            <person name="Baker S."/>
            <person name="Barry K."/>
            <person name="Bills G."/>
            <person name="Bluhm B."/>
            <person name="Cannon C."/>
            <person name="Castanera R."/>
            <person name="Culley D."/>
            <person name="Daum C."/>
            <person name="Ezra D."/>
            <person name="Gonzalez J."/>
            <person name="Henrissat B."/>
            <person name="Kuo A."/>
            <person name="Liang C."/>
            <person name="Lipzen A."/>
            <person name="Lutzoni F."/>
            <person name="Magnuson J."/>
            <person name="Mondo S."/>
            <person name="Nolan M."/>
            <person name="Ohm R."/>
            <person name="Pangilinan J."/>
            <person name="Park H.-J."/>
            <person name="Ramirez L."/>
            <person name="Alfaro M."/>
            <person name="Sun H."/>
            <person name="Tritt A."/>
            <person name="Yoshinaga Y."/>
            <person name="Zwiers L.-H."/>
            <person name="Turgeon B."/>
            <person name="Goodwin S."/>
            <person name="Spatafora J."/>
            <person name="Crous P."/>
            <person name="Grigoriev I."/>
        </authorList>
    </citation>
    <scope>NUCLEOTIDE SEQUENCE</scope>
    <source>
        <strain evidence="2">CBS 473.64</strain>
    </source>
</reference>
<evidence type="ECO:0000313" key="2">
    <source>
        <dbReference type="EMBL" id="KAF2645210.1"/>
    </source>
</evidence>
<organism evidence="2 3">
    <name type="scientific">Massarina eburnea CBS 473.64</name>
    <dbReference type="NCBI Taxonomy" id="1395130"/>
    <lineage>
        <taxon>Eukaryota</taxon>
        <taxon>Fungi</taxon>
        <taxon>Dikarya</taxon>
        <taxon>Ascomycota</taxon>
        <taxon>Pezizomycotina</taxon>
        <taxon>Dothideomycetes</taxon>
        <taxon>Pleosporomycetidae</taxon>
        <taxon>Pleosporales</taxon>
        <taxon>Massarineae</taxon>
        <taxon>Massarinaceae</taxon>
        <taxon>Massarina</taxon>
    </lineage>
</organism>